<feature type="region of interest" description="Disordered" evidence="1">
    <location>
        <begin position="79"/>
        <end position="124"/>
    </location>
</feature>
<evidence type="ECO:0000313" key="3">
    <source>
        <dbReference type="Proteomes" id="UP001148018"/>
    </source>
</evidence>
<evidence type="ECO:0000256" key="1">
    <source>
        <dbReference type="SAM" id="MobiDB-lite"/>
    </source>
</evidence>
<sequence length="124" mass="13183">MRRVVPYLFLKVHETKDPSVPGLLTPHAVTMFNSSALSVYVCSLRLCSSSPLLSVCPPPPHPPRCVPAAAAAALCRPTASASPSNRLSLAVLPPQPRRPTASAPPSCRLRHAAVPPQPLRRAVK</sequence>
<protein>
    <submittedName>
        <fullName evidence="2">Uncharacterized protein</fullName>
    </submittedName>
</protein>
<comment type="caution">
    <text evidence="2">The sequence shown here is derived from an EMBL/GenBank/DDBJ whole genome shotgun (WGS) entry which is preliminary data.</text>
</comment>
<reference evidence="2" key="1">
    <citation type="submission" date="2022-07" db="EMBL/GenBank/DDBJ databases">
        <title>Chromosome-level genome of Muraenolepis orangiensis.</title>
        <authorList>
            <person name="Kim J."/>
        </authorList>
    </citation>
    <scope>NUCLEOTIDE SEQUENCE</scope>
    <source>
        <strain evidence="2">KU_S4_2022</strain>
        <tissue evidence="2">Muscle</tissue>
    </source>
</reference>
<name>A0A9Q0IBM6_9TELE</name>
<accession>A0A9Q0IBM6</accession>
<dbReference type="AlphaFoldDB" id="A0A9Q0IBM6"/>
<dbReference type="Proteomes" id="UP001148018">
    <property type="component" value="Unassembled WGS sequence"/>
</dbReference>
<organism evidence="2 3">
    <name type="scientific">Muraenolepis orangiensis</name>
    <name type="common">Patagonian moray cod</name>
    <dbReference type="NCBI Taxonomy" id="630683"/>
    <lineage>
        <taxon>Eukaryota</taxon>
        <taxon>Metazoa</taxon>
        <taxon>Chordata</taxon>
        <taxon>Craniata</taxon>
        <taxon>Vertebrata</taxon>
        <taxon>Euteleostomi</taxon>
        <taxon>Actinopterygii</taxon>
        <taxon>Neopterygii</taxon>
        <taxon>Teleostei</taxon>
        <taxon>Neoteleostei</taxon>
        <taxon>Acanthomorphata</taxon>
        <taxon>Zeiogadaria</taxon>
        <taxon>Gadariae</taxon>
        <taxon>Gadiformes</taxon>
        <taxon>Muraenolepidoidei</taxon>
        <taxon>Muraenolepididae</taxon>
        <taxon>Muraenolepis</taxon>
    </lineage>
</organism>
<dbReference type="EMBL" id="JANIIK010000111">
    <property type="protein sequence ID" value="KAJ3594522.1"/>
    <property type="molecule type" value="Genomic_DNA"/>
</dbReference>
<gene>
    <name evidence="2" type="ORF">NHX12_003829</name>
</gene>
<proteinExistence type="predicted"/>
<evidence type="ECO:0000313" key="2">
    <source>
        <dbReference type="EMBL" id="KAJ3594522.1"/>
    </source>
</evidence>
<keyword evidence="3" id="KW-1185">Reference proteome</keyword>